<dbReference type="SUPFAM" id="SSF52402">
    <property type="entry name" value="Adenine nucleotide alpha hydrolases-like"/>
    <property type="match status" value="1"/>
</dbReference>
<keyword evidence="6" id="KW-0249">Electron transport</keyword>
<dbReference type="Pfam" id="PF00766">
    <property type="entry name" value="ETF_alpha"/>
    <property type="match status" value="1"/>
</dbReference>
<comment type="function">
    <text evidence="7">The electron transfer flavoprotein serves as a specific electron acceptor for other dehydrogenases. It transfers the electrons to the main respiratory chain via ETF-ubiquinone oxidoreductase (ETF dehydrogenase).</text>
</comment>
<dbReference type="InterPro" id="IPR018206">
    <property type="entry name" value="ETF_asu_C_CS"/>
</dbReference>
<dbReference type="EMBL" id="JAGDYL010000006">
    <property type="protein sequence ID" value="MBO1804752.1"/>
    <property type="molecule type" value="Genomic_DNA"/>
</dbReference>
<dbReference type="PIRSF" id="PIRSF000089">
    <property type="entry name" value="Electra_flavoP_a"/>
    <property type="match status" value="1"/>
</dbReference>
<dbReference type="InterPro" id="IPR014731">
    <property type="entry name" value="ETF_asu_C"/>
</dbReference>
<feature type="binding site" evidence="8">
    <location>
        <position position="227"/>
    </location>
    <ligand>
        <name>FAD</name>
        <dbReference type="ChEBI" id="CHEBI:57692"/>
    </ligand>
</feature>
<feature type="binding site" evidence="8">
    <location>
        <begin position="266"/>
        <end position="270"/>
    </location>
    <ligand>
        <name>FAD</name>
        <dbReference type="ChEBI" id="CHEBI:57692"/>
    </ligand>
</feature>
<keyword evidence="11" id="KW-1185">Reference proteome</keyword>
<accession>A0A939LYI2</accession>
<dbReference type="Gene3D" id="3.40.50.1220">
    <property type="entry name" value="TPP-binding domain"/>
    <property type="match status" value="1"/>
</dbReference>
<dbReference type="Proteomes" id="UP000664398">
    <property type="component" value="Unassembled WGS sequence"/>
</dbReference>
<comment type="subunit">
    <text evidence="2">Heterodimer of an alpha and a beta subunit.</text>
</comment>
<evidence type="ECO:0000256" key="7">
    <source>
        <dbReference type="ARBA" id="ARBA00025649"/>
    </source>
</evidence>
<dbReference type="GO" id="GO:0050660">
    <property type="term" value="F:flavin adenine dinucleotide binding"/>
    <property type="evidence" value="ECO:0007669"/>
    <property type="project" value="InterPro"/>
</dbReference>
<evidence type="ECO:0000256" key="8">
    <source>
        <dbReference type="PIRSR" id="PIRSR000089-1"/>
    </source>
</evidence>
<evidence type="ECO:0000256" key="4">
    <source>
        <dbReference type="ARBA" id="ARBA00022630"/>
    </source>
</evidence>
<dbReference type="RefSeq" id="WP_208045291.1">
    <property type="nucleotide sequence ID" value="NZ_JAGDYL010000006.1"/>
</dbReference>
<name>A0A939LYI2_9MICO</name>
<feature type="binding site" evidence="8">
    <location>
        <position position="304"/>
    </location>
    <ligand>
        <name>FAD</name>
        <dbReference type="ChEBI" id="CHEBI:57692"/>
    </ligand>
</feature>
<dbReference type="InterPro" id="IPR014730">
    <property type="entry name" value="ETF_a/b_N"/>
</dbReference>
<comment type="caution">
    <text evidence="10">The sequence shown here is derived from an EMBL/GenBank/DDBJ whole genome shotgun (WGS) entry which is preliminary data.</text>
</comment>
<evidence type="ECO:0000313" key="11">
    <source>
        <dbReference type="Proteomes" id="UP000664398"/>
    </source>
</evidence>
<dbReference type="PANTHER" id="PTHR43153:SF1">
    <property type="entry name" value="ELECTRON TRANSFER FLAVOPROTEIN SUBUNIT ALPHA, MITOCHONDRIAL"/>
    <property type="match status" value="1"/>
</dbReference>
<evidence type="ECO:0000256" key="1">
    <source>
        <dbReference type="ARBA" id="ARBA00005817"/>
    </source>
</evidence>
<evidence type="ECO:0000256" key="2">
    <source>
        <dbReference type="ARBA" id="ARBA00011355"/>
    </source>
</evidence>
<reference evidence="10" key="1">
    <citation type="submission" date="2021-03" db="EMBL/GenBank/DDBJ databases">
        <title>Leucobacter chromiisoli sp. nov., isolated from chromium-containing soil of chemical plant.</title>
        <authorList>
            <person name="Xu Z."/>
        </authorList>
    </citation>
    <scope>NUCLEOTIDE SEQUENCE</scope>
    <source>
        <strain evidence="10">A2</strain>
    </source>
</reference>
<evidence type="ECO:0000313" key="10">
    <source>
        <dbReference type="EMBL" id="MBO1804752.1"/>
    </source>
</evidence>
<dbReference type="InterPro" id="IPR001308">
    <property type="entry name" value="ETF_a/FixB"/>
</dbReference>
<dbReference type="Gene3D" id="3.40.50.620">
    <property type="entry name" value="HUPs"/>
    <property type="match status" value="1"/>
</dbReference>
<evidence type="ECO:0000256" key="3">
    <source>
        <dbReference type="ARBA" id="ARBA00022448"/>
    </source>
</evidence>
<dbReference type="GO" id="GO:0009055">
    <property type="term" value="F:electron transfer activity"/>
    <property type="evidence" value="ECO:0007669"/>
    <property type="project" value="InterPro"/>
</dbReference>
<feature type="binding site" evidence="8">
    <location>
        <begin position="252"/>
        <end position="253"/>
    </location>
    <ligand>
        <name>FAD</name>
        <dbReference type="ChEBI" id="CHEBI:57692"/>
    </ligand>
</feature>
<dbReference type="GO" id="GO:0033539">
    <property type="term" value="P:fatty acid beta-oxidation using acyl-CoA dehydrogenase"/>
    <property type="evidence" value="ECO:0007669"/>
    <property type="project" value="TreeGrafter"/>
</dbReference>
<comment type="similarity">
    <text evidence="1">Belongs to the ETF alpha-subunit/FixB family.</text>
</comment>
<dbReference type="Pfam" id="PF01012">
    <property type="entry name" value="ETF"/>
    <property type="match status" value="1"/>
</dbReference>
<organism evidence="10 11">
    <name type="scientific">Leucobacter ruminantium</name>
    <dbReference type="NCBI Taxonomy" id="1289170"/>
    <lineage>
        <taxon>Bacteria</taxon>
        <taxon>Bacillati</taxon>
        <taxon>Actinomycetota</taxon>
        <taxon>Actinomycetes</taxon>
        <taxon>Micrococcales</taxon>
        <taxon>Microbacteriaceae</taxon>
        <taxon>Leucobacter</taxon>
    </lineage>
</organism>
<dbReference type="SMART" id="SM00893">
    <property type="entry name" value="ETF"/>
    <property type="match status" value="1"/>
</dbReference>
<dbReference type="AlphaFoldDB" id="A0A939LYI2"/>
<keyword evidence="4" id="KW-0285">Flavoprotein</keyword>
<dbReference type="InterPro" id="IPR029035">
    <property type="entry name" value="DHS-like_NAD/FAD-binding_dom"/>
</dbReference>
<dbReference type="PANTHER" id="PTHR43153">
    <property type="entry name" value="ELECTRON TRANSFER FLAVOPROTEIN ALPHA"/>
    <property type="match status" value="1"/>
</dbReference>
<evidence type="ECO:0000259" key="9">
    <source>
        <dbReference type="SMART" id="SM00893"/>
    </source>
</evidence>
<feature type="binding site" evidence="8">
    <location>
        <begin position="283"/>
        <end position="290"/>
    </location>
    <ligand>
        <name>FAD</name>
        <dbReference type="ChEBI" id="CHEBI:57692"/>
    </ligand>
</feature>
<dbReference type="PROSITE" id="PS00696">
    <property type="entry name" value="ETF_ALPHA"/>
    <property type="match status" value="1"/>
</dbReference>
<dbReference type="FunFam" id="3.40.50.1220:FF:000001">
    <property type="entry name" value="Electron transfer flavoprotein, alpha subunit"/>
    <property type="match status" value="1"/>
</dbReference>
<evidence type="ECO:0000256" key="6">
    <source>
        <dbReference type="ARBA" id="ARBA00022982"/>
    </source>
</evidence>
<proteinExistence type="inferred from homology"/>
<evidence type="ECO:0000256" key="5">
    <source>
        <dbReference type="ARBA" id="ARBA00022827"/>
    </source>
</evidence>
<gene>
    <name evidence="10" type="ORF">J4H91_05395</name>
</gene>
<keyword evidence="3" id="KW-0813">Transport</keyword>
<dbReference type="SUPFAM" id="SSF52467">
    <property type="entry name" value="DHS-like NAD/FAD-binding domain"/>
    <property type="match status" value="1"/>
</dbReference>
<feature type="domain" description="Electron transfer flavoprotein alpha/beta-subunit N-terminal" evidence="9">
    <location>
        <begin position="10"/>
        <end position="204"/>
    </location>
</feature>
<protein>
    <submittedName>
        <fullName evidence="10">Electron transfer flavoprotein subunit alpha/FixB family protein</fullName>
    </submittedName>
</protein>
<keyword evidence="5 8" id="KW-0274">FAD</keyword>
<comment type="cofactor">
    <cofactor evidence="8">
        <name>FAD</name>
        <dbReference type="ChEBI" id="CHEBI:57692"/>
    </cofactor>
    <text evidence="8">Binds 1 FAD per dimer.</text>
</comment>
<sequence length="339" mass="33355">MSGEYADDAILVVLEAQSGGALGASAAGLLGAASAVGTPVALVIGAGAGTGAGAGSAAVGDLEEAAAAAAGLGAACVLTAETDPSLLGTPAVDAVAAAVERVQPDAVLLPHSVNGRDIAGRYAARARAVIAVDAIGIERDAEGIAVRHSVYGGSYTVVSAATLGLIVVTVREGAVQLRAESRAPVVESLRVEASGRPAASVESFEPVAAVSSRPELRGAERVVSGGRGLGSQEGFALVEQLADALGAAVGASRAAVDAGWVPQSFQVGQTGVAVSPQLYVALGISGAIQHRAGMQTAKTVVAINKDADAPIFEIADFGVVGDVFQVVPQLIAALEGRGR</sequence>
<dbReference type="InterPro" id="IPR014729">
    <property type="entry name" value="Rossmann-like_a/b/a_fold"/>
</dbReference>